<keyword evidence="3" id="KW-1185">Reference proteome</keyword>
<comment type="caution">
    <text evidence="2">The sequence shown here is derived from an EMBL/GenBank/DDBJ whole genome shotgun (WGS) entry which is preliminary data.</text>
</comment>
<sequence length="162" mass="15931">MAKGSKTGAWGMLLKAGPGGTLLKAGPGGTLLKAGPGGTLLKAGLGGTLLKAGLGGTLLKAGPRGTSLKTSTGGMLSKAHARGTFLPPLAFINADTCGTATVLISVGMGGLTAASATVMTEDSILGVNMVVAATFACFLLLLFSGLPRIGHLVFLMVTTEGF</sequence>
<protein>
    <submittedName>
        <fullName evidence="2">Uncharacterized protein</fullName>
    </submittedName>
</protein>
<organism evidence="2 3">
    <name type="scientific">Hydnum rufescens UP504</name>
    <dbReference type="NCBI Taxonomy" id="1448309"/>
    <lineage>
        <taxon>Eukaryota</taxon>
        <taxon>Fungi</taxon>
        <taxon>Dikarya</taxon>
        <taxon>Basidiomycota</taxon>
        <taxon>Agaricomycotina</taxon>
        <taxon>Agaricomycetes</taxon>
        <taxon>Cantharellales</taxon>
        <taxon>Hydnaceae</taxon>
        <taxon>Hydnum</taxon>
    </lineage>
</organism>
<evidence type="ECO:0000313" key="2">
    <source>
        <dbReference type="EMBL" id="KAF9503099.1"/>
    </source>
</evidence>
<proteinExistence type="predicted"/>
<accession>A0A9P6ADF0</accession>
<reference evidence="2" key="1">
    <citation type="journal article" date="2020" name="Nat. Commun.">
        <title>Large-scale genome sequencing of mycorrhizal fungi provides insights into the early evolution of symbiotic traits.</title>
        <authorList>
            <person name="Miyauchi S."/>
            <person name="Kiss E."/>
            <person name="Kuo A."/>
            <person name="Drula E."/>
            <person name="Kohler A."/>
            <person name="Sanchez-Garcia M."/>
            <person name="Morin E."/>
            <person name="Andreopoulos B."/>
            <person name="Barry K.W."/>
            <person name="Bonito G."/>
            <person name="Buee M."/>
            <person name="Carver A."/>
            <person name="Chen C."/>
            <person name="Cichocki N."/>
            <person name="Clum A."/>
            <person name="Culley D."/>
            <person name="Crous P.W."/>
            <person name="Fauchery L."/>
            <person name="Girlanda M."/>
            <person name="Hayes R.D."/>
            <person name="Keri Z."/>
            <person name="LaButti K."/>
            <person name="Lipzen A."/>
            <person name="Lombard V."/>
            <person name="Magnuson J."/>
            <person name="Maillard F."/>
            <person name="Murat C."/>
            <person name="Nolan M."/>
            <person name="Ohm R.A."/>
            <person name="Pangilinan J."/>
            <person name="Pereira M.F."/>
            <person name="Perotto S."/>
            <person name="Peter M."/>
            <person name="Pfister S."/>
            <person name="Riley R."/>
            <person name="Sitrit Y."/>
            <person name="Stielow J.B."/>
            <person name="Szollosi G."/>
            <person name="Zifcakova L."/>
            <person name="Stursova M."/>
            <person name="Spatafora J.W."/>
            <person name="Tedersoo L."/>
            <person name="Vaario L.M."/>
            <person name="Yamada A."/>
            <person name="Yan M."/>
            <person name="Wang P."/>
            <person name="Xu J."/>
            <person name="Bruns T."/>
            <person name="Baldrian P."/>
            <person name="Vilgalys R."/>
            <person name="Dunand C."/>
            <person name="Henrissat B."/>
            <person name="Grigoriev I.V."/>
            <person name="Hibbett D."/>
            <person name="Nagy L.G."/>
            <person name="Martin F.M."/>
        </authorList>
    </citation>
    <scope>NUCLEOTIDE SEQUENCE</scope>
    <source>
        <strain evidence="2">UP504</strain>
    </source>
</reference>
<gene>
    <name evidence="2" type="ORF">BS47DRAFT_1369793</name>
</gene>
<keyword evidence="1" id="KW-0812">Transmembrane</keyword>
<keyword evidence="1" id="KW-0472">Membrane</keyword>
<name>A0A9P6ADF0_9AGAM</name>
<dbReference type="AlphaFoldDB" id="A0A9P6ADF0"/>
<evidence type="ECO:0000313" key="3">
    <source>
        <dbReference type="Proteomes" id="UP000886523"/>
    </source>
</evidence>
<keyword evidence="1" id="KW-1133">Transmembrane helix</keyword>
<dbReference type="EMBL" id="MU129446">
    <property type="protein sequence ID" value="KAF9503099.1"/>
    <property type="molecule type" value="Genomic_DNA"/>
</dbReference>
<feature type="transmembrane region" description="Helical" evidence="1">
    <location>
        <begin position="124"/>
        <end position="146"/>
    </location>
</feature>
<evidence type="ECO:0000256" key="1">
    <source>
        <dbReference type="SAM" id="Phobius"/>
    </source>
</evidence>
<dbReference type="Proteomes" id="UP000886523">
    <property type="component" value="Unassembled WGS sequence"/>
</dbReference>